<reference evidence="1" key="1">
    <citation type="submission" date="2020-01" db="EMBL/GenBank/DDBJ databases">
        <authorList>
            <consortium name="DOE Joint Genome Institute"/>
            <person name="Haridas S."/>
            <person name="Albert R."/>
            <person name="Binder M."/>
            <person name="Bloem J."/>
            <person name="Labutti K."/>
            <person name="Salamov A."/>
            <person name="Andreopoulos B."/>
            <person name="Baker S.E."/>
            <person name="Barry K."/>
            <person name="Bills G."/>
            <person name="Bluhm B.H."/>
            <person name="Cannon C."/>
            <person name="Castanera R."/>
            <person name="Culley D.E."/>
            <person name="Daum C."/>
            <person name="Ezra D."/>
            <person name="Gonzalez J.B."/>
            <person name="Henrissat B."/>
            <person name="Kuo A."/>
            <person name="Liang C."/>
            <person name="Lipzen A."/>
            <person name="Lutzoni F."/>
            <person name="Magnuson J."/>
            <person name="Mondo S."/>
            <person name="Nolan M."/>
            <person name="Ohm R."/>
            <person name="Pangilinan J."/>
            <person name="Park H.-J."/>
            <person name="Ramirez L."/>
            <person name="Alfaro M."/>
            <person name="Sun H."/>
            <person name="Tritt A."/>
            <person name="Yoshinaga Y."/>
            <person name="Zwiers L.-H."/>
            <person name="Turgeon B.G."/>
            <person name="Goodwin S.B."/>
            <person name="Spatafora J.W."/>
            <person name="Crous P.W."/>
            <person name="Grigoriev I.V."/>
        </authorList>
    </citation>
    <scope>NUCLEOTIDE SEQUENCE</scope>
    <source>
        <strain evidence="1">P77</strain>
    </source>
</reference>
<evidence type="ECO:0000313" key="2">
    <source>
        <dbReference type="Proteomes" id="UP000800040"/>
    </source>
</evidence>
<evidence type="ECO:0000313" key="1">
    <source>
        <dbReference type="EMBL" id="KAF1835936.1"/>
    </source>
</evidence>
<name>A0A6A5KKS1_9PLEO</name>
<keyword evidence="2" id="KW-1185">Reference proteome</keyword>
<accession>A0A6A5KKS1</accession>
<dbReference type="AlphaFoldDB" id="A0A6A5KKS1"/>
<protein>
    <submittedName>
        <fullName evidence="1">Uncharacterized protein</fullName>
    </submittedName>
</protein>
<gene>
    <name evidence="1" type="ORF">BDW02DRAFT_494884</name>
</gene>
<dbReference type="InterPro" id="IPR036388">
    <property type="entry name" value="WH-like_DNA-bd_sf"/>
</dbReference>
<dbReference type="EMBL" id="ML975280">
    <property type="protein sequence ID" value="KAF1835936.1"/>
    <property type="molecule type" value="Genomic_DNA"/>
</dbReference>
<dbReference type="InterPro" id="IPR036217">
    <property type="entry name" value="MethylDNA_cys_MeTrfase_DNAb"/>
</dbReference>
<dbReference type="SUPFAM" id="SSF46767">
    <property type="entry name" value="Methylated DNA-protein cysteine methyltransferase, C-terminal domain"/>
    <property type="match status" value="1"/>
</dbReference>
<proteinExistence type="predicted"/>
<dbReference type="OrthoDB" id="3669179at2759"/>
<sequence>MQEIHQKISNAEELSDRAKLILLMTTFIPCGRYATYAAIREWTALSLPASHIAAPLRKATSGSDLEEIPIHRILEKNGGIGCYGCDWGNHMPGVQDDEREELLKREGIRFDKNGRLLGGGFQFMEVEEMMRGTAVEEYIKLPYRFGGWH</sequence>
<dbReference type="Gene3D" id="1.10.10.10">
    <property type="entry name" value="Winged helix-like DNA-binding domain superfamily/Winged helix DNA-binding domain"/>
    <property type="match status" value="1"/>
</dbReference>
<organism evidence="1 2">
    <name type="scientific">Decorospora gaudefroyi</name>
    <dbReference type="NCBI Taxonomy" id="184978"/>
    <lineage>
        <taxon>Eukaryota</taxon>
        <taxon>Fungi</taxon>
        <taxon>Dikarya</taxon>
        <taxon>Ascomycota</taxon>
        <taxon>Pezizomycotina</taxon>
        <taxon>Dothideomycetes</taxon>
        <taxon>Pleosporomycetidae</taxon>
        <taxon>Pleosporales</taxon>
        <taxon>Pleosporineae</taxon>
        <taxon>Pleosporaceae</taxon>
        <taxon>Decorospora</taxon>
    </lineage>
</organism>
<dbReference type="Proteomes" id="UP000800040">
    <property type="component" value="Unassembled WGS sequence"/>
</dbReference>